<accession>A0AAW9QIJ4</accession>
<dbReference type="AlphaFoldDB" id="A0AAW9QIJ4"/>
<evidence type="ECO:0000313" key="4">
    <source>
        <dbReference type="Proteomes" id="UP001336250"/>
    </source>
</evidence>
<protein>
    <submittedName>
        <fullName evidence="3">FecR family protein</fullName>
    </submittedName>
</protein>
<sequence length="146" mass="15405">MHIPMPAALFLCTCLGAHAAADEQHIGLIKNVSGAVRVERGGATLAADPGMQLRVSDRLVSGPADTAGVVFRDGTLLSVGPSSVVHLRDYVFEPKQSRYRFDLFLAKGSAVYASGKIGKLSPESVRVDTPAATVGVRGTRFLIQAE</sequence>
<feature type="signal peptide" evidence="1">
    <location>
        <begin position="1"/>
        <end position="19"/>
    </location>
</feature>
<dbReference type="Proteomes" id="UP001336250">
    <property type="component" value="Unassembled WGS sequence"/>
</dbReference>
<dbReference type="RefSeq" id="WP_332291623.1">
    <property type="nucleotide sequence ID" value="NZ_JAZIBG010000037.1"/>
</dbReference>
<reference evidence="3 4" key="1">
    <citation type="submission" date="2024-02" db="EMBL/GenBank/DDBJ databases">
        <title>Genome sequence of Aquincola sp. MAHUQ-54.</title>
        <authorList>
            <person name="Huq M.A."/>
        </authorList>
    </citation>
    <scope>NUCLEOTIDE SEQUENCE [LARGE SCALE GENOMIC DNA]</scope>
    <source>
        <strain evidence="3 4">MAHUQ-54</strain>
    </source>
</reference>
<gene>
    <name evidence="3" type="ORF">V4F39_19845</name>
</gene>
<feature type="domain" description="FecR protein" evidence="2">
    <location>
        <begin position="57"/>
        <end position="143"/>
    </location>
</feature>
<dbReference type="Pfam" id="PF04773">
    <property type="entry name" value="FecR"/>
    <property type="match status" value="1"/>
</dbReference>
<name>A0AAW9QIJ4_9BURK</name>
<keyword evidence="4" id="KW-1185">Reference proteome</keyword>
<organism evidence="3 4">
    <name type="scientific">Aquincola agrisoli</name>
    <dbReference type="NCBI Taxonomy" id="3119538"/>
    <lineage>
        <taxon>Bacteria</taxon>
        <taxon>Pseudomonadati</taxon>
        <taxon>Pseudomonadota</taxon>
        <taxon>Betaproteobacteria</taxon>
        <taxon>Burkholderiales</taxon>
        <taxon>Sphaerotilaceae</taxon>
        <taxon>Aquincola</taxon>
    </lineage>
</organism>
<feature type="chain" id="PRO_5043746022" evidence="1">
    <location>
        <begin position="20"/>
        <end position="146"/>
    </location>
</feature>
<evidence type="ECO:0000259" key="2">
    <source>
        <dbReference type="Pfam" id="PF04773"/>
    </source>
</evidence>
<dbReference type="EMBL" id="JAZIBG010000037">
    <property type="protein sequence ID" value="MEF7616178.1"/>
    <property type="molecule type" value="Genomic_DNA"/>
</dbReference>
<dbReference type="InterPro" id="IPR006860">
    <property type="entry name" value="FecR"/>
</dbReference>
<dbReference type="PANTHER" id="PTHR38731">
    <property type="entry name" value="LIPL45-RELATED LIPOPROTEIN-RELATED"/>
    <property type="match status" value="1"/>
</dbReference>
<evidence type="ECO:0000256" key="1">
    <source>
        <dbReference type="SAM" id="SignalP"/>
    </source>
</evidence>
<keyword evidence="1" id="KW-0732">Signal</keyword>
<proteinExistence type="predicted"/>
<comment type="caution">
    <text evidence="3">The sequence shown here is derived from an EMBL/GenBank/DDBJ whole genome shotgun (WGS) entry which is preliminary data.</text>
</comment>
<evidence type="ECO:0000313" key="3">
    <source>
        <dbReference type="EMBL" id="MEF7616178.1"/>
    </source>
</evidence>